<organism evidence="1 2">
    <name type="scientific">Brevundimonas mediterranea</name>
    <dbReference type="NCBI Taxonomy" id="74329"/>
    <lineage>
        <taxon>Bacteria</taxon>
        <taxon>Pseudomonadati</taxon>
        <taxon>Pseudomonadota</taxon>
        <taxon>Alphaproteobacteria</taxon>
        <taxon>Caulobacterales</taxon>
        <taxon>Caulobacteraceae</taxon>
        <taxon>Brevundimonas</taxon>
    </lineage>
</organism>
<name>A0A7W6AA22_9CAUL</name>
<protein>
    <submittedName>
        <fullName evidence="1">Uncharacterized protein</fullName>
    </submittedName>
</protein>
<reference evidence="1 2" key="1">
    <citation type="submission" date="2020-08" db="EMBL/GenBank/DDBJ databases">
        <title>Genomic Encyclopedia of Type Strains, Phase IV (KMG-IV): sequencing the most valuable type-strain genomes for metagenomic binning, comparative biology and taxonomic classification.</title>
        <authorList>
            <person name="Goeker M."/>
        </authorList>
    </citation>
    <scope>NUCLEOTIDE SEQUENCE [LARGE SCALE GENOMIC DNA]</scope>
    <source>
        <strain evidence="1 2">DSM 14878</strain>
    </source>
</reference>
<evidence type="ECO:0000313" key="1">
    <source>
        <dbReference type="EMBL" id="MBB3873173.1"/>
    </source>
</evidence>
<dbReference type="RefSeq" id="WP_183197702.1">
    <property type="nucleotide sequence ID" value="NZ_JACIDA010000002.1"/>
</dbReference>
<dbReference type="EMBL" id="JACIDA010000002">
    <property type="protein sequence ID" value="MBB3873173.1"/>
    <property type="molecule type" value="Genomic_DNA"/>
</dbReference>
<dbReference type="Proteomes" id="UP000532936">
    <property type="component" value="Unassembled WGS sequence"/>
</dbReference>
<sequence>MVLIGLLAALAAPSETWFCTLNGDGDGEGYQSTYVVSNDRVIETGLMAYGYEILEDNPDHLTFARSQYNAMLNAGFRLDQVAVVVTIDRSTNGVKKIFLQDHGERTSIQHGTCQPIEV</sequence>
<accession>A0A7W6AA22</accession>
<dbReference type="AlphaFoldDB" id="A0A7W6AA22"/>
<gene>
    <name evidence="1" type="ORF">GGR11_002726</name>
</gene>
<proteinExistence type="predicted"/>
<comment type="caution">
    <text evidence="1">The sequence shown here is derived from an EMBL/GenBank/DDBJ whole genome shotgun (WGS) entry which is preliminary data.</text>
</comment>
<evidence type="ECO:0000313" key="2">
    <source>
        <dbReference type="Proteomes" id="UP000532936"/>
    </source>
</evidence>